<protein>
    <submittedName>
        <fullName evidence="1">Uncharacterized protein</fullName>
    </submittedName>
</protein>
<name>A0A397I8M7_9GLOM</name>
<keyword evidence="2" id="KW-1185">Reference proteome</keyword>
<evidence type="ECO:0000313" key="2">
    <source>
        <dbReference type="Proteomes" id="UP000266861"/>
    </source>
</evidence>
<organism evidence="1 2">
    <name type="scientific">Diversispora epigaea</name>
    <dbReference type="NCBI Taxonomy" id="1348612"/>
    <lineage>
        <taxon>Eukaryota</taxon>
        <taxon>Fungi</taxon>
        <taxon>Fungi incertae sedis</taxon>
        <taxon>Mucoromycota</taxon>
        <taxon>Glomeromycotina</taxon>
        <taxon>Glomeromycetes</taxon>
        <taxon>Diversisporales</taxon>
        <taxon>Diversisporaceae</taxon>
        <taxon>Diversispora</taxon>
    </lineage>
</organism>
<dbReference type="AlphaFoldDB" id="A0A397I8M7"/>
<comment type="caution">
    <text evidence="1">The sequence shown here is derived from an EMBL/GenBank/DDBJ whole genome shotgun (WGS) entry which is preliminary data.</text>
</comment>
<dbReference type="EMBL" id="PQFF01000252">
    <property type="protein sequence ID" value="RHZ70126.1"/>
    <property type="molecule type" value="Genomic_DNA"/>
</dbReference>
<evidence type="ECO:0000313" key="1">
    <source>
        <dbReference type="EMBL" id="RHZ70126.1"/>
    </source>
</evidence>
<proteinExistence type="predicted"/>
<gene>
    <name evidence="1" type="ORF">Glove_275g44</name>
</gene>
<sequence length="74" mass="8275">MSTCHEDKLTWQKYGKECRNQILTSKSNALEKGELDNNDVVVGGVAARVVEVSEVTDVVEELFINIKLNLQVII</sequence>
<dbReference type="Proteomes" id="UP000266861">
    <property type="component" value="Unassembled WGS sequence"/>
</dbReference>
<accession>A0A397I8M7</accession>
<reference evidence="1 2" key="1">
    <citation type="submission" date="2018-08" db="EMBL/GenBank/DDBJ databases">
        <title>Genome and evolution of the arbuscular mycorrhizal fungus Diversispora epigaea (formerly Glomus versiforme) and its bacterial endosymbionts.</title>
        <authorList>
            <person name="Sun X."/>
            <person name="Fei Z."/>
            <person name="Harrison M."/>
        </authorList>
    </citation>
    <scope>NUCLEOTIDE SEQUENCE [LARGE SCALE GENOMIC DNA]</scope>
    <source>
        <strain evidence="1 2">IT104</strain>
    </source>
</reference>